<proteinExistence type="predicted"/>
<dbReference type="Proteomes" id="UP000279275">
    <property type="component" value="Unassembled WGS sequence"/>
</dbReference>
<organism evidence="1 2">
    <name type="scientific">Nocardia stercoris</name>
    <dbReference type="NCBI Taxonomy" id="2483361"/>
    <lineage>
        <taxon>Bacteria</taxon>
        <taxon>Bacillati</taxon>
        <taxon>Actinomycetota</taxon>
        <taxon>Actinomycetes</taxon>
        <taxon>Mycobacteriales</taxon>
        <taxon>Nocardiaceae</taxon>
        <taxon>Nocardia</taxon>
    </lineage>
</organism>
<sequence length="345" mass="34963">MVARRRRDNILVGVLAVLAILGGGHAVADFFSGPPPGPSENSTLGIVGNAQLVGSFAETFVTSYLGATSGQQERIADFVGGAQQLTLPSSPRQVSDPQVVFATRTDGNSAVEVWAVTVSVRIAKSGTMIPASSAAGTSTAAPPGAGTTTTAAPIAADLRQYYRVGIDVVGGRPRALAPPAQVPPPERGSDLLLAYSATCQTDTPLAQVATGFMQALLTGSADIARYTTPDSGITALRPAPFTTVDSVTVGADDSHCGASGDSARVLVSVNVKGDAGGVPTLAYPLAMVRAAGSWQVRAIESVPALRYPMTVVTGQNSRNAVATTTAPVTSTTTAAAAQIPAPTQH</sequence>
<dbReference type="OrthoDB" id="4545310at2"/>
<comment type="caution">
    <text evidence="1">The sequence shown here is derived from an EMBL/GenBank/DDBJ whole genome shotgun (WGS) entry which is preliminary data.</text>
</comment>
<dbReference type="AlphaFoldDB" id="A0A3M2LAT0"/>
<dbReference type="Pfam" id="PF12642">
    <property type="entry name" value="TpcC"/>
    <property type="match status" value="1"/>
</dbReference>
<dbReference type="EMBL" id="RFFH01000004">
    <property type="protein sequence ID" value="RMI33045.1"/>
    <property type="molecule type" value="Genomic_DNA"/>
</dbReference>
<name>A0A3M2LAT0_9NOCA</name>
<dbReference type="RefSeq" id="WP_122188428.1">
    <property type="nucleotide sequence ID" value="NZ_RFFH01000004.1"/>
</dbReference>
<protein>
    <submittedName>
        <fullName evidence="1">Conjugal transfer protein</fullName>
    </submittedName>
</protein>
<keyword evidence="2" id="KW-1185">Reference proteome</keyword>
<gene>
    <name evidence="1" type="ORF">EBN03_13735</name>
</gene>
<accession>A0A3M2LAT0</accession>
<dbReference type="InterPro" id="IPR024735">
    <property type="entry name" value="TcpC"/>
</dbReference>
<reference evidence="1 2" key="1">
    <citation type="submission" date="2018-10" db="EMBL/GenBank/DDBJ databases">
        <title>Isolation from cow dung.</title>
        <authorList>
            <person name="Ling L."/>
        </authorList>
    </citation>
    <scope>NUCLEOTIDE SEQUENCE [LARGE SCALE GENOMIC DNA]</scope>
    <source>
        <strain evidence="1 2">NEAU-LL90</strain>
    </source>
</reference>
<evidence type="ECO:0000313" key="1">
    <source>
        <dbReference type="EMBL" id="RMI33045.1"/>
    </source>
</evidence>
<evidence type="ECO:0000313" key="2">
    <source>
        <dbReference type="Proteomes" id="UP000279275"/>
    </source>
</evidence>